<accession>A0ABS2K167</accession>
<evidence type="ECO:0000256" key="2">
    <source>
        <dbReference type="RuleBase" id="RU363072"/>
    </source>
</evidence>
<dbReference type="Proteomes" id="UP001430149">
    <property type="component" value="Unassembled WGS sequence"/>
</dbReference>
<sequence length="421" mass="46168">MASVFAVSTGVSAQSTAPSFSPQASQQSTYASDGGVPQTPLTANWSVRRWLQANGIDLNAHIVIEPAANTDGYKGSGVVSAEQIDFGATIDTSRLLGFEGTVRIVFSDRLGGAIQERYTGAYIQDQSYWGQGQNFRFSELSYERSFLDYRLSLKGGFYSMGNDFGGLPYVCDFNNNGQCGHPLGLVYGSGWLDSPTGAWGMRFKWSDPSGWYAQAGVYDVNPSNKQEDNGFKVSLDGTTGELIPVEFGYAHGQAPADYAGIYKVGFYLDTSNAPVLGMMNQLASHRTGEYLQAAQKIWKPSDYSVRGLSLFGVATQADATTGLVRYSWEAGLSWRGTLPDRDDDIVSLAWTRLDISDRVRLAEELANEPPQTNEQLFELNYGAQVARWLLIRPAIQYAFQPGAYAIRPNSWIFSLHVQATL</sequence>
<keyword evidence="5" id="KW-1185">Reference proteome</keyword>
<feature type="region of interest" description="Disordered" evidence="3">
    <location>
        <begin position="14"/>
        <end position="35"/>
    </location>
</feature>
<organism evidence="4 5">
    <name type="scientific">Dyella flava</name>
    <dbReference type="NCBI Taxonomy" id="1920170"/>
    <lineage>
        <taxon>Bacteria</taxon>
        <taxon>Pseudomonadati</taxon>
        <taxon>Pseudomonadota</taxon>
        <taxon>Gammaproteobacteria</taxon>
        <taxon>Lysobacterales</taxon>
        <taxon>Rhodanobacteraceae</taxon>
        <taxon>Dyella</taxon>
    </lineage>
</organism>
<evidence type="ECO:0000256" key="1">
    <source>
        <dbReference type="ARBA" id="ARBA00008769"/>
    </source>
</evidence>
<dbReference type="PANTHER" id="PTHR37944:SF1">
    <property type="entry name" value="PORIN B"/>
    <property type="match status" value="1"/>
</dbReference>
<feature type="compositionally biased region" description="Low complexity" evidence="3">
    <location>
        <begin position="14"/>
        <end position="29"/>
    </location>
</feature>
<dbReference type="InterPro" id="IPR052932">
    <property type="entry name" value="OprB_Porin"/>
</dbReference>
<gene>
    <name evidence="4" type="ORF">ISP19_03745</name>
</gene>
<proteinExistence type="inferred from homology"/>
<protein>
    <submittedName>
        <fullName evidence="4">Carbohydrate porin</fullName>
    </submittedName>
</protein>
<comment type="similarity">
    <text evidence="1 2">Belongs to the OprB family.</text>
</comment>
<dbReference type="Gene3D" id="2.40.160.180">
    <property type="entry name" value="Carbohydrate-selective porin OprB"/>
    <property type="match status" value="1"/>
</dbReference>
<dbReference type="InterPro" id="IPR007049">
    <property type="entry name" value="Carb-sel_porin_OprB"/>
</dbReference>
<evidence type="ECO:0000256" key="3">
    <source>
        <dbReference type="SAM" id="MobiDB-lite"/>
    </source>
</evidence>
<name>A0ABS2K167_9GAMM</name>
<dbReference type="InterPro" id="IPR038673">
    <property type="entry name" value="OprB_sf"/>
</dbReference>
<comment type="caution">
    <text evidence="4">The sequence shown here is derived from an EMBL/GenBank/DDBJ whole genome shotgun (WGS) entry which is preliminary data.</text>
</comment>
<reference evidence="4" key="1">
    <citation type="submission" date="2020-10" db="EMBL/GenBank/DDBJ databases">
        <title>Phylogeny of dyella-like bacteria.</title>
        <authorList>
            <person name="Fu J."/>
        </authorList>
    </citation>
    <scope>NUCLEOTIDE SEQUENCE</scope>
    <source>
        <strain evidence="4">DHOC52</strain>
    </source>
</reference>
<evidence type="ECO:0000313" key="4">
    <source>
        <dbReference type="EMBL" id="MBM7124482.1"/>
    </source>
</evidence>
<dbReference type="Pfam" id="PF04966">
    <property type="entry name" value="OprB"/>
    <property type="match status" value="1"/>
</dbReference>
<dbReference type="EMBL" id="JADIKE010000027">
    <property type="protein sequence ID" value="MBM7124482.1"/>
    <property type="molecule type" value="Genomic_DNA"/>
</dbReference>
<evidence type="ECO:0000313" key="5">
    <source>
        <dbReference type="Proteomes" id="UP001430149"/>
    </source>
</evidence>
<dbReference type="PANTHER" id="PTHR37944">
    <property type="entry name" value="PORIN B"/>
    <property type="match status" value="1"/>
</dbReference>
<dbReference type="RefSeq" id="WP_204680007.1">
    <property type="nucleotide sequence ID" value="NZ_BSNR01000017.1"/>
</dbReference>